<reference evidence="1 2" key="1">
    <citation type="submission" date="2012-02" db="EMBL/GenBank/DDBJ databases">
        <title>The Genome Sequence of Bacteroides cellulosilyticus CL02T12C19.</title>
        <authorList>
            <consortium name="The Broad Institute Genome Sequencing Platform"/>
            <person name="Earl A."/>
            <person name="Ward D."/>
            <person name="Feldgarden M."/>
            <person name="Gevers D."/>
            <person name="Zitomersky N.L."/>
            <person name="Coyne M.J."/>
            <person name="Comstock L.E."/>
            <person name="Young S.K."/>
            <person name="Zeng Q."/>
            <person name="Gargeya S."/>
            <person name="Fitzgerald M."/>
            <person name="Haas B."/>
            <person name="Abouelleil A."/>
            <person name="Alvarado L."/>
            <person name="Arachchi H.M."/>
            <person name="Berlin A."/>
            <person name="Chapman S.B."/>
            <person name="Gearin G."/>
            <person name="Goldberg J."/>
            <person name="Griggs A."/>
            <person name="Gujja S."/>
            <person name="Hansen M."/>
            <person name="Heiman D."/>
            <person name="Howarth C."/>
            <person name="Larimer J."/>
            <person name="Lui A."/>
            <person name="MacDonald P.J.P."/>
            <person name="McCowen C."/>
            <person name="Montmayeur A."/>
            <person name="Murphy C."/>
            <person name="Neiman D."/>
            <person name="Pearson M."/>
            <person name="Priest M."/>
            <person name="Roberts A."/>
            <person name="Saif S."/>
            <person name="Shea T."/>
            <person name="Sisk P."/>
            <person name="Stolte C."/>
            <person name="Sykes S."/>
            <person name="Wortman J."/>
            <person name="Nusbaum C."/>
            <person name="Birren B."/>
        </authorList>
    </citation>
    <scope>NUCLEOTIDE SEQUENCE [LARGE SCALE GENOMIC DNA]</scope>
    <source>
        <strain evidence="1 2">CL02T12C19</strain>
    </source>
</reference>
<sequence length="522" mass="58707">MCVGSFKCEFERNNIFNLVWKFEQLASVKQKDKARFVRIEAGKVDLSFSVEITKEMQSLCKCVGNDDKSPVMKYIFIDYKKGYIVASNGKHLQACKANVSNIVGETNTSVLINPKDFKQLSGVCSVAVSAGKVTVTDASGRVYCMESSGLYYPRWALVVPKVSKNNYIKIKEAKEVLSFLKKKEGTFYMYAEKGHKIIVDYTDSNTGATSEIEVFTENEIPFAFSVMMDTKSFHTVAPKWNGGIYIDANYKPIVLTDKSENICFLMPSGVGKEGFVKIEFDFDRSNMLSYMDYQKEAQTIIDQKPQPEKIIPAPVQIESINLPVAASEYKYNIWGLYCLLSLVCELCKAIIYHEAKQALKRLKMLLSSPLVNIEDFANEVQIIDLKPDEVEEIKDAQPGADALPDENQPFADVPDIVPPPLLRVDAPGVPVVCAPLLDVSFAWWFAVRIWADCVARRTVSSPAALIGSSRNESVRIRGSTNRTTVLGERLINKRFEIELFSFMLVTINKNILICEFIIHKNK</sequence>
<accession>I9QEM9</accession>
<dbReference type="EMBL" id="AGXG01000083">
    <property type="protein sequence ID" value="EIY27583.1"/>
    <property type="molecule type" value="Genomic_DNA"/>
</dbReference>
<dbReference type="Proteomes" id="UP000003741">
    <property type="component" value="Unassembled WGS sequence"/>
</dbReference>
<name>I9QEM9_9BACE</name>
<evidence type="ECO:0000313" key="1">
    <source>
        <dbReference type="EMBL" id="EIY27583.1"/>
    </source>
</evidence>
<protein>
    <submittedName>
        <fullName evidence="1">Uncharacterized protein</fullName>
    </submittedName>
</protein>
<dbReference type="HOGENOM" id="CLU_480347_0_0_10"/>
<keyword evidence="2" id="KW-1185">Reference proteome</keyword>
<dbReference type="PATRIC" id="fig|997874.3.peg.3929"/>
<proteinExistence type="predicted"/>
<organism evidence="1 2">
    <name type="scientific">Bacteroides cellulosilyticus CL02T12C19</name>
    <dbReference type="NCBI Taxonomy" id="997874"/>
    <lineage>
        <taxon>Bacteria</taxon>
        <taxon>Pseudomonadati</taxon>
        <taxon>Bacteroidota</taxon>
        <taxon>Bacteroidia</taxon>
        <taxon>Bacteroidales</taxon>
        <taxon>Bacteroidaceae</taxon>
        <taxon>Bacteroides</taxon>
    </lineage>
</organism>
<dbReference type="AlphaFoldDB" id="I9QEM9"/>
<evidence type="ECO:0000313" key="2">
    <source>
        <dbReference type="Proteomes" id="UP000003741"/>
    </source>
</evidence>
<comment type="caution">
    <text evidence="1">The sequence shown here is derived from an EMBL/GenBank/DDBJ whole genome shotgun (WGS) entry which is preliminary data.</text>
</comment>
<gene>
    <name evidence="1" type="ORF">HMPREF1062_03838</name>
</gene>